<keyword evidence="1" id="KW-0472">Membrane</keyword>
<proteinExistence type="predicted"/>
<dbReference type="AlphaFoldDB" id="A0A0E9XMP4"/>
<evidence type="ECO:0000256" key="1">
    <source>
        <dbReference type="SAM" id="Phobius"/>
    </source>
</evidence>
<keyword evidence="1" id="KW-1133">Transmembrane helix</keyword>
<feature type="transmembrane region" description="Helical" evidence="1">
    <location>
        <begin position="49"/>
        <end position="67"/>
    </location>
</feature>
<protein>
    <submittedName>
        <fullName evidence="2">Uncharacterized protein</fullName>
    </submittedName>
</protein>
<evidence type="ECO:0000313" key="2">
    <source>
        <dbReference type="EMBL" id="JAI03993.1"/>
    </source>
</evidence>
<accession>A0A0E9XMP4</accession>
<reference evidence="2" key="2">
    <citation type="journal article" date="2015" name="Fish Shellfish Immunol.">
        <title>Early steps in the European eel (Anguilla anguilla)-Vibrio vulnificus interaction in the gills: Role of the RtxA13 toxin.</title>
        <authorList>
            <person name="Callol A."/>
            <person name="Pajuelo D."/>
            <person name="Ebbesson L."/>
            <person name="Teles M."/>
            <person name="MacKenzie S."/>
            <person name="Amaro C."/>
        </authorList>
    </citation>
    <scope>NUCLEOTIDE SEQUENCE</scope>
</reference>
<dbReference type="EMBL" id="GBXM01004585">
    <property type="protein sequence ID" value="JAI03993.1"/>
    <property type="molecule type" value="Transcribed_RNA"/>
</dbReference>
<name>A0A0E9XMP4_ANGAN</name>
<sequence>MTSYASDPPQNPHNHPHRELYSHRTLIPRPDTVPQSEVKIDTFYTFTRTVSYFIIIFLLTGYTLCIFKY</sequence>
<organism evidence="2">
    <name type="scientific">Anguilla anguilla</name>
    <name type="common">European freshwater eel</name>
    <name type="synonym">Muraena anguilla</name>
    <dbReference type="NCBI Taxonomy" id="7936"/>
    <lineage>
        <taxon>Eukaryota</taxon>
        <taxon>Metazoa</taxon>
        <taxon>Chordata</taxon>
        <taxon>Craniata</taxon>
        <taxon>Vertebrata</taxon>
        <taxon>Euteleostomi</taxon>
        <taxon>Actinopterygii</taxon>
        <taxon>Neopterygii</taxon>
        <taxon>Teleostei</taxon>
        <taxon>Anguilliformes</taxon>
        <taxon>Anguillidae</taxon>
        <taxon>Anguilla</taxon>
    </lineage>
</organism>
<keyword evidence="1" id="KW-0812">Transmembrane</keyword>
<reference evidence="2" key="1">
    <citation type="submission" date="2014-11" db="EMBL/GenBank/DDBJ databases">
        <authorList>
            <person name="Amaro Gonzalez C."/>
        </authorList>
    </citation>
    <scope>NUCLEOTIDE SEQUENCE</scope>
</reference>